<evidence type="ECO:0000313" key="3">
    <source>
        <dbReference type="Proteomes" id="UP000006227"/>
    </source>
</evidence>
<protein>
    <submittedName>
        <fullName evidence="2">Putative prophage terminase small subunit</fullName>
    </submittedName>
</protein>
<sequence>MIENIKYFLEALKSNMRQRVEIVFFGIIVLCLRPFANYLKMVWFYDKFTWLVVLVTIAFIATLFFDFCSFLKKKYDHHMKEKNYEEYILSLTGRKLKIVNELYKNKYHQGYFRQNDTNIIELVGKKVICQLGNRVVVRESEVEDINDPEFLFILQPAALEVLHKYSQSNN</sequence>
<dbReference type="AlphaFoldDB" id="F5VET1"/>
<keyword evidence="1" id="KW-0472">Membrane</keyword>
<name>F5VET1_9LACO</name>
<keyword evidence="1" id="KW-0812">Transmembrane</keyword>
<reference evidence="2 3" key="1">
    <citation type="journal article" date="2011" name="J. Bacteriol.">
        <title>Genome Sequence of Lactobacillus salivarius NIAS840, Isolated from Chicken Intestine.</title>
        <authorList>
            <person name="Ham J.S."/>
            <person name="Kim H.W."/>
            <person name="Seol K.H."/>
            <person name="Jang A."/>
            <person name="Jeong S.G."/>
            <person name="Oh M.H."/>
            <person name="Kim D.H."/>
            <person name="Kang D.K."/>
            <person name="Kim G.B."/>
            <person name="Cha C.J."/>
        </authorList>
    </citation>
    <scope>NUCLEOTIDE SEQUENCE [LARGE SCALE GENOMIC DNA]</scope>
    <source>
        <strain evidence="2 3">NIAS840</strain>
    </source>
</reference>
<organism evidence="2 3">
    <name type="scientific">Ligilactobacillus salivarius NIAS840</name>
    <dbReference type="NCBI Taxonomy" id="1029822"/>
    <lineage>
        <taxon>Bacteria</taxon>
        <taxon>Bacillati</taxon>
        <taxon>Bacillota</taxon>
        <taxon>Bacilli</taxon>
        <taxon>Lactobacillales</taxon>
        <taxon>Lactobacillaceae</taxon>
        <taxon>Ligilactobacillus</taxon>
    </lineage>
</organism>
<feature type="transmembrane region" description="Helical" evidence="1">
    <location>
        <begin position="20"/>
        <end position="36"/>
    </location>
</feature>
<dbReference type="Proteomes" id="UP000006227">
    <property type="component" value="Unassembled WGS sequence"/>
</dbReference>
<dbReference type="InterPro" id="IPR025982">
    <property type="entry name" value="SieB"/>
</dbReference>
<feature type="transmembrane region" description="Helical" evidence="1">
    <location>
        <begin position="48"/>
        <end position="71"/>
    </location>
</feature>
<dbReference type="Pfam" id="PF14163">
    <property type="entry name" value="SieB"/>
    <property type="match status" value="1"/>
</dbReference>
<evidence type="ECO:0000256" key="1">
    <source>
        <dbReference type="SAM" id="Phobius"/>
    </source>
</evidence>
<dbReference type="PATRIC" id="fig|1029822.3.peg.1065"/>
<proteinExistence type="predicted"/>
<keyword evidence="1" id="KW-1133">Transmembrane helix</keyword>
<gene>
    <name evidence="2" type="ORF">NIAS840_01067</name>
</gene>
<dbReference type="EMBL" id="AFMN01000001">
    <property type="protein sequence ID" value="EGL99349.1"/>
    <property type="molecule type" value="Genomic_DNA"/>
</dbReference>
<evidence type="ECO:0000313" key="2">
    <source>
        <dbReference type="EMBL" id="EGL99349.1"/>
    </source>
</evidence>
<accession>F5VET1</accession>
<comment type="caution">
    <text evidence="2">The sequence shown here is derived from an EMBL/GenBank/DDBJ whole genome shotgun (WGS) entry which is preliminary data.</text>
</comment>